<dbReference type="InterPro" id="IPR005184">
    <property type="entry name" value="DUF306_Meta_HslJ"/>
</dbReference>
<feature type="domain" description="DUF306" evidence="2">
    <location>
        <begin position="35"/>
        <end position="141"/>
    </location>
</feature>
<evidence type="ECO:0000256" key="1">
    <source>
        <dbReference type="SAM" id="SignalP"/>
    </source>
</evidence>
<feature type="signal peptide" evidence="1">
    <location>
        <begin position="1"/>
        <end position="22"/>
    </location>
</feature>
<organism evidence="3 4">
    <name type="scientific">Pontibacter saemangeumensis</name>
    <dbReference type="NCBI Taxonomy" id="1084525"/>
    <lineage>
        <taxon>Bacteria</taxon>
        <taxon>Pseudomonadati</taxon>
        <taxon>Bacteroidota</taxon>
        <taxon>Cytophagia</taxon>
        <taxon>Cytophagales</taxon>
        <taxon>Hymenobacteraceae</taxon>
        <taxon>Pontibacter</taxon>
    </lineage>
</organism>
<sequence length="163" mass="18409">MNYRNIILPVALLLLLSGGSSCTLQPKDLALEKDNIKDAYWVLMSLEGQEVQPLNDTRTAYIRLEENENDVDGFTGCNKISGSYSLDDTRLQLSQLRTTRMACPGMEEENKLMDVLGRVNNYKLSGDLLTLFEGDKAVATFMTGNPEMMRKQVEDRLHIEITE</sequence>
<dbReference type="Proteomes" id="UP001500552">
    <property type="component" value="Unassembled WGS sequence"/>
</dbReference>
<dbReference type="Pfam" id="PF03724">
    <property type="entry name" value="META"/>
    <property type="match status" value="1"/>
</dbReference>
<dbReference type="PROSITE" id="PS51257">
    <property type="entry name" value="PROKAR_LIPOPROTEIN"/>
    <property type="match status" value="1"/>
</dbReference>
<reference evidence="4" key="1">
    <citation type="journal article" date="2019" name="Int. J. Syst. Evol. Microbiol.">
        <title>The Global Catalogue of Microorganisms (GCM) 10K type strain sequencing project: providing services to taxonomists for standard genome sequencing and annotation.</title>
        <authorList>
            <consortium name="The Broad Institute Genomics Platform"/>
            <consortium name="The Broad Institute Genome Sequencing Center for Infectious Disease"/>
            <person name="Wu L."/>
            <person name="Ma J."/>
        </authorList>
    </citation>
    <scope>NUCLEOTIDE SEQUENCE [LARGE SCALE GENOMIC DNA]</scope>
    <source>
        <strain evidence="4">JCM 17926</strain>
    </source>
</reference>
<feature type="chain" id="PRO_5045905253" description="DUF306 domain-containing protein" evidence="1">
    <location>
        <begin position="23"/>
        <end position="163"/>
    </location>
</feature>
<comment type="caution">
    <text evidence="3">The sequence shown here is derived from an EMBL/GenBank/DDBJ whole genome shotgun (WGS) entry which is preliminary data.</text>
</comment>
<gene>
    <name evidence="3" type="ORF">GCM10023188_16830</name>
</gene>
<dbReference type="RefSeq" id="WP_345158275.1">
    <property type="nucleotide sequence ID" value="NZ_BAABHC010000006.1"/>
</dbReference>
<proteinExistence type="predicted"/>
<keyword evidence="1" id="KW-0732">Signal</keyword>
<evidence type="ECO:0000313" key="3">
    <source>
        <dbReference type="EMBL" id="GAA4430334.1"/>
    </source>
</evidence>
<evidence type="ECO:0000259" key="2">
    <source>
        <dbReference type="Pfam" id="PF03724"/>
    </source>
</evidence>
<accession>A0ABP8LL48</accession>
<dbReference type="InterPro" id="IPR038670">
    <property type="entry name" value="HslJ-like_sf"/>
</dbReference>
<keyword evidence="4" id="KW-1185">Reference proteome</keyword>
<dbReference type="PANTHER" id="PTHR35535">
    <property type="entry name" value="HEAT SHOCK PROTEIN HSLJ"/>
    <property type="match status" value="1"/>
</dbReference>
<name>A0ABP8LL48_9BACT</name>
<dbReference type="PANTHER" id="PTHR35535:SF2">
    <property type="entry name" value="DUF306 DOMAIN-CONTAINING PROTEIN"/>
    <property type="match status" value="1"/>
</dbReference>
<evidence type="ECO:0000313" key="4">
    <source>
        <dbReference type="Proteomes" id="UP001500552"/>
    </source>
</evidence>
<protein>
    <recommendedName>
        <fullName evidence="2">DUF306 domain-containing protein</fullName>
    </recommendedName>
</protein>
<dbReference type="Gene3D" id="2.40.128.270">
    <property type="match status" value="1"/>
</dbReference>
<dbReference type="EMBL" id="BAABHC010000006">
    <property type="protein sequence ID" value="GAA4430334.1"/>
    <property type="molecule type" value="Genomic_DNA"/>
</dbReference>
<dbReference type="InterPro" id="IPR053147">
    <property type="entry name" value="Hsp_HslJ-like"/>
</dbReference>